<reference evidence="2 3" key="1">
    <citation type="submission" date="2018-11" db="EMBL/GenBank/DDBJ databases">
        <authorList>
            <person name="Zhou Z."/>
            <person name="Wang G."/>
        </authorList>
    </citation>
    <scope>NUCLEOTIDE SEQUENCE [LARGE SCALE GENOMIC DNA]</scope>
    <source>
        <strain evidence="2 3">KCTC52004</strain>
    </source>
</reference>
<feature type="chain" id="PRO_5018206842" evidence="1">
    <location>
        <begin position="21"/>
        <end position="130"/>
    </location>
</feature>
<evidence type="ECO:0000256" key="1">
    <source>
        <dbReference type="SAM" id="SignalP"/>
    </source>
</evidence>
<dbReference type="Proteomes" id="UP000271925">
    <property type="component" value="Unassembled WGS sequence"/>
</dbReference>
<comment type="caution">
    <text evidence="2">The sequence shown here is derived from an EMBL/GenBank/DDBJ whole genome shotgun (WGS) entry which is preliminary data.</text>
</comment>
<dbReference type="AlphaFoldDB" id="A0A3P1BP02"/>
<keyword evidence="3" id="KW-1185">Reference proteome</keyword>
<evidence type="ECO:0000313" key="2">
    <source>
        <dbReference type="EMBL" id="RRB02765.1"/>
    </source>
</evidence>
<organism evidence="2 3">
    <name type="scientific">Larkinella rosea</name>
    <dbReference type="NCBI Taxonomy" id="2025312"/>
    <lineage>
        <taxon>Bacteria</taxon>
        <taxon>Pseudomonadati</taxon>
        <taxon>Bacteroidota</taxon>
        <taxon>Cytophagia</taxon>
        <taxon>Cytophagales</taxon>
        <taxon>Spirosomataceae</taxon>
        <taxon>Larkinella</taxon>
    </lineage>
</organism>
<name>A0A3P1BP02_9BACT</name>
<accession>A0A3P1BP02</accession>
<sequence>MKSALALLLGVLMLAGSLFPQTDVEEVYKLPGLLSHYQLHRQTAGDDFDFWQFLQLHYSSTSEHAKTPHKGVKLPMYNHLSTGFVFVLNEPQWRPIELPVFVPIRSDRFFYQNLYSFQASIALFQPPRLG</sequence>
<feature type="signal peptide" evidence="1">
    <location>
        <begin position="1"/>
        <end position="20"/>
    </location>
</feature>
<dbReference type="RefSeq" id="WP_124876928.1">
    <property type="nucleotide sequence ID" value="NZ_RQJO01000009.1"/>
</dbReference>
<protein>
    <submittedName>
        <fullName evidence="2">Uncharacterized protein</fullName>
    </submittedName>
</protein>
<evidence type="ECO:0000313" key="3">
    <source>
        <dbReference type="Proteomes" id="UP000271925"/>
    </source>
</evidence>
<proteinExistence type="predicted"/>
<gene>
    <name evidence="2" type="ORF">EHT25_20185</name>
</gene>
<dbReference type="OrthoDB" id="825489at2"/>
<keyword evidence="1" id="KW-0732">Signal</keyword>
<dbReference type="EMBL" id="RQJO01000009">
    <property type="protein sequence ID" value="RRB02765.1"/>
    <property type="molecule type" value="Genomic_DNA"/>
</dbReference>